<evidence type="ECO:0000313" key="2">
    <source>
        <dbReference type="EMBL" id="KGJ01828.1"/>
    </source>
</evidence>
<reference evidence="2 4" key="2">
    <citation type="submission" date="2014-10" db="EMBL/GenBank/DDBJ databases">
        <title>Paracoccus sanguinis sp. nov., isolated from clinical specimens of New York State patients.</title>
        <authorList>
            <person name="Mingle L.A."/>
            <person name="Cole J.A."/>
            <person name="Lapierre P."/>
            <person name="Musser K.A."/>
        </authorList>
    </citation>
    <scope>NUCLEOTIDE SEQUENCE [LARGE SCALE GENOMIC DNA]</scope>
    <source>
        <strain evidence="2 4">JCM 14014</strain>
    </source>
</reference>
<dbReference type="Pfam" id="PF11972">
    <property type="entry name" value="HTH_13"/>
    <property type="match status" value="1"/>
</dbReference>
<evidence type="ECO:0000313" key="5">
    <source>
        <dbReference type="Proteomes" id="UP000182312"/>
    </source>
</evidence>
<dbReference type="RefSeq" id="WP_036744152.1">
    <property type="nucleotide sequence ID" value="NZ_FOJO01000052.1"/>
</dbReference>
<dbReference type="eggNOG" id="ENOG502Z84E">
    <property type="taxonomic scope" value="Bacteria"/>
</dbReference>
<dbReference type="Proteomes" id="UP000182312">
    <property type="component" value="Unassembled WGS sequence"/>
</dbReference>
<feature type="domain" description="HTH DNA binding" evidence="1">
    <location>
        <begin position="274"/>
        <end position="325"/>
    </location>
</feature>
<accession>A0A099EV87</accession>
<dbReference type="InterPro" id="IPR021068">
    <property type="entry name" value="HTH_DNA-bd"/>
</dbReference>
<dbReference type="Proteomes" id="UP000029846">
    <property type="component" value="Unassembled WGS sequence"/>
</dbReference>
<keyword evidence="4" id="KW-1185">Reference proteome</keyword>
<name>A0A099EV87_9RHOB</name>
<organism evidence="2 4">
    <name type="scientific">Paracoccus halophilus</name>
    <dbReference type="NCBI Taxonomy" id="376733"/>
    <lineage>
        <taxon>Bacteria</taxon>
        <taxon>Pseudomonadati</taxon>
        <taxon>Pseudomonadota</taxon>
        <taxon>Alphaproteobacteria</taxon>
        <taxon>Rhodobacterales</taxon>
        <taxon>Paracoccaceae</taxon>
        <taxon>Paracoccus</taxon>
    </lineage>
</organism>
<evidence type="ECO:0000313" key="4">
    <source>
        <dbReference type="Proteomes" id="UP000029846"/>
    </source>
</evidence>
<dbReference type="EMBL" id="JRKN01000057">
    <property type="protein sequence ID" value="KGJ01828.1"/>
    <property type="molecule type" value="Genomic_DNA"/>
</dbReference>
<evidence type="ECO:0000259" key="1">
    <source>
        <dbReference type="Pfam" id="PF11972"/>
    </source>
</evidence>
<reference evidence="2 4" key="1">
    <citation type="submission" date="2014-09" db="EMBL/GenBank/DDBJ databases">
        <authorList>
            <person name="McGinnis J.M."/>
            <person name="Wolfgang W.J."/>
        </authorList>
    </citation>
    <scope>NUCLEOTIDE SEQUENCE [LARGE SCALE GENOMIC DNA]</scope>
    <source>
        <strain evidence="2 4">JCM 14014</strain>
    </source>
</reference>
<proteinExistence type="predicted"/>
<dbReference type="EMBL" id="FOJO01000052">
    <property type="protein sequence ID" value="SFA62588.1"/>
    <property type="molecule type" value="Genomic_DNA"/>
</dbReference>
<dbReference type="AlphaFoldDB" id="A0A099EV87"/>
<protein>
    <submittedName>
        <fullName evidence="3">HTH DNA binding domain-containing protein</fullName>
    </submittedName>
</protein>
<gene>
    <name evidence="2" type="ORF">IT41_19180</name>
    <name evidence="3" type="ORF">SAMN04487972_1527</name>
</gene>
<reference evidence="3 5" key="3">
    <citation type="submission" date="2016-10" db="EMBL/GenBank/DDBJ databases">
        <authorList>
            <person name="de Groot N.N."/>
        </authorList>
    </citation>
    <scope>NUCLEOTIDE SEQUENCE [LARGE SCALE GENOMIC DNA]</scope>
    <source>
        <strain evidence="3 5">CGMCC 1.6117</strain>
    </source>
</reference>
<sequence length="329" mass="35039">MDDDFAPDPLAMPLPRADRRDLLDPAAWLRAEADQAAALARAAMALGRLDGALATLAEAPRAGALARLAMEESGAMLWAAGTPLAPGDLGRELLDAPARVDPEVLRRGRWAVRRLQGRGGTEDLRDFLGLQRVEAPGAADMMRPTGLAFDAAADEFAARLAPLRAASPITRAGFGLALWRLCDLSPAGELVEPACWAARIMAAGCRVLQFAPLGHQGRAVWGLGGAPLERLGRWYAAVGQGADAAQQELQRLLAWQARAHAATARIKGDNPARIIAALTARPMMSTAMVAAAAEISRDTAERLLARMDGIGLIREFTGAKRFRLWAARL</sequence>
<dbReference type="STRING" id="376733.SAMN04487972_1527"/>
<evidence type="ECO:0000313" key="3">
    <source>
        <dbReference type="EMBL" id="SFA62588.1"/>
    </source>
</evidence>